<proteinExistence type="predicted"/>
<dbReference type="InterPro" id="IPR050951">
    <property type="entry name" value="Retrovirus_Pol_polyprotein"/>
</dbReference>
<dbReference type="Pfam" id="PF00078">
    <property type="entry name" value="RVT_1"/>
    <property type="match status" value="1"/>
</dbReference>
<dbReference type="InterPro" id="IPR043128">
    <property type="entry name" value="Rev_trsase/Diguanyl_cyclase"/>
</dbReference>
<dbReference type="EMBL" id="OIVN01001516">
    <property type="protein sequence ID" value="SPC94849.1"/>
    <property type="molecule type" value="Genomic_DNA"/>
</dbReference>
<sequence>MALYQYNDPLMCRLFPSSLGEIALRWFNQLGKRTISSWIQMAEAFVARFITNSRKTREMDALLTLKLEDGESLKDYATRFWETYNDIDGCNEDVAIRTFKLGLPLGTGLRQSLTKRPAATLRKMMDRIEQFIRVEKDGGNTSSVQMVAPPKAASSKPLARFSISAKASLSPSNFMAPLFRAFQTVFKEPIYKVMNNIKGKPYFVWPPKLLGNPASKDQKLQCSYHRDKGHLTENCHMLKTHLEQLALAGHLNQYIDTNLSGKRESSSVDRHPSNPGAASTGVINVIHNPLCSSILPSSYRSEIQKATHLRWSFVINDSAHPALSRSSHENSWEHAISFSNSDLRDVQLPYNDPLVVTLSIGNFDVKRVLIDQRSFTEGETTLPVLAGLIILQTQFIMVRSSSPYNAIMGYFCLVGLRSSKVSPDLACHALNIVPNHKPVAQKRRKLALERANIVLEEVERLLAAGTILEVQYPTWLSNTVVVKKKNEKWRMCVDFTNLIRACPKDSYPLPRIDQLVDSASGHDRLSFLDAFQGYHQIPMNLADQEKTAFITPRGAYCYKVIDLKNARATYQRMVTQMFGHMIGKHLTEMVAALQRFISRSTDKCKQFFRLLGRKRKFLWDDECSVAFQGIKSYLSSAPCLSIPVPGEPLFLYLAVSNQAIGREHNSHAEILAKLATALESDIQRTICVETLDCPSFQCREVLSIHAANDQSSWMDPILDYLKNNKLPEDRKEADLIKRKALKYWSCGGDPWLIKRYPRDTGGHICKLMRSVGPLPKAPRNKRFFIVTIDYFTKWIKAELLSNIQDVNTKRFLWKNVITWFGVPWTIISDNGTQFESRLFTGFCSGLGIKNFFSSPAYPQSNGQTEVSNEVILDGVKKRLEEAKGRWVEELPSVMWTHRTTKRRSTEETPFALAYRVEAVIPWRLGCRLSEPRI</sequence>
<protein>
    <recommendedName>
        <fullName evidence="1">Integrase catalytic domain-containing protein</fullName>
    </recommendedName>
</protein>
<name>A0A2N9G667_FAGSY</name>
<organism evidence="2">
    <name type="scientific">Fagus sylvatica</name>
    <name type="common">Beechnut</name>
    <dbReference type="NCBI Taxonomy" id="28930"/>
    <lineage>
        <taxon>Eukaryota</taxon>
        <taxon>Viridiplantae</taxon>
        <taxon>Streptophyta</taxon>
        <taxon>Embryophyta</taxon>
        <taxon>Tracheophyta</taxon>
        <taxon>Spermatophyta</taxon>
        <taxon>Magnoliopsida</taxon>
        <taxon>eudicotyledons</taxon>
        <taxon>Gunneridae</taxon>
        <taxon>Pentapetalae</taxon>
        <taxon>rosids</taxon>
        <taxon>fabids</taxon>
        <taxon>Fagales</taxon>
        <taxon>Fagaceae</taxon>
        <taxon>Fagus</taxon>
    </lineage>
</organism>
<dbReference type="SUPFAM" id="SSF56672">
    <property type="entry name" value="DNA/RNA polymerases"/>
    <property type="match status" value="1"/>
</dbReference>
<dbReference type="GO" id="GO:0015074">
    <property type="term" value="P:DNA integration"/>
    <property type="evidence" value="ECO:0007669"/>
    <property type="project" value="InterPro"/>
</dbReference>
<dbReference type="InterPro" id="IPR012337">
    <property type="entry name" value="RNaseH-like_sf"/>
</dbReference>
<dbReference type="PANTHER" id="PTHR37984:SF5">
    <property type="entry name" value="PROTEIN NYNRIN-LIKE"/>
    <property type="match status" value="1"/>
</dbReference>
<accession>A0A2N9G667</accession>
<evidence type="ECO:0000259" key="1">
    <source>
        <dbReference type="PROSITE" id="PS50994"/>
    </source>
</evidence>
<dbReference type="InterPro" id="IPR001584">
    <property type="entry name" value="Integrase_cat-core"/>
</dbReference>
<reference evidence="2" key="1">
    <citation type="submission" date="2018-02" db="EMBL/GenBank/DDBJ databases">
        <authorList>
            <person name="Cohen D.B."/>
            <person name="Kent A.D."/>
        </authorList>
    </citation>
    <scope>NUCLEOTIDE SEQUENCE</scope>
</reference>
<dbReference type="GO" id="GO:0003676">
    <property type="term" value="F:nucleic acid binding"/>
    <property type="evidence" value="ECO:0007669"/>
    <property type="project" value="InterPro"/>
</dbReference>
<evidence type="ECO:0000313" key="2">
    <source>
        <dbReference type="EMBL" id="SPC94849.1"/>
    </source>
</evidence>
<dbReference type="PROSITE" id="PS50994">
    <property type="entry name" value="INTEGRASE"/>
    <property type="match status" value="1"/>
</dbReference>
<dbReference type="Gene3D" id="3.30.70.270">
    <property type="match status" value="1"/>
</dbReference>
<dbReference type="CDD" id="cd01647">
    <property type="entry name" value="RT_LTR"/>
    <property type="match status" value="1"/>
</dbReference>
<dbReference type="AlphaFoldDB" id="A0A2N9G667"/>
<dbReference type="InterPro" id="IPR043502">
    <property type="entry name" value="DNA/RNA_pol_sf"/>
</dbReference>
<gene>
    <name evidence="2" type="ORF">FSB_LOCUS22731</name>
</gene>
<dbReference type="InterPro" id="IPR036397">
    <property type="entry name" value="RNaseH_sf"/>
</dbReference>
<dbReference type="Pfam" id="PF03732">
    <property type="entry name" value="Retrotrans_gag"/>
    <property type="match status" value="1"/>
</dbReference>
<dbReference type="InterPro" id="IPR005162">
    <property type="entry name" value="Retrotrans_gag_dom"/>
</dbReference>
<dbReference type="InterPro" id="IPR000477">
    <property type="entry name" value="RT_dom"/>
</dbReference>
<dbReference type="SUPFAM" id="SSF53098">
    <property type="entry name" value="Ribonuclease H-like"/>
    <property type="match status" value="1"/>
</dbReference>
<dbReference type="PANTHER" id="PTHR37984">
    <property type="entry name" value="PROTEIN CBG26694"/>
    <property type="match status" value="1"/>
</dbReference>
<dbReference type="Gene3D" id="3.10.10.10">
    <property type="entry name" value="HIV Type 1 Reverse Transcriptase, subunit A, domain 1"/>
    <property type="match status" value="1"/>
</dbReference>
<dbReference type="Gene3D" id="3.30.420.10">
    <property type="entry name" value="Ribonuclease H-like superfamily/Ribonuclease H"/>
    <property type="match status" value="1"/>
</dbReference>
<feature type="domain" description="Integrase catalytic" evidence="1">
    <location>
        <begin position="746"/>
        <end position="917"/>
    </location>
</feature>